<dbReference type="EMBL" id="CP148074">
    <property type="protein sequence ID" value="WXL26544.1"/>
    <property type="molecule type" value="Genomic_DNA"/>
</dbReference>
<dbReference type="PROSITE" id="PS00455">
    <property type="entry name" value="AMP_BINDING"/>
    <property type="match status" value="1"/>
</dbReference>
<dbReference type="InterPro" id="IPR000873">
    <property type="entry name" value="AMP-dep_synth/lig_dom"/>
</dbReference>
<dbReference type="InterPro" id="IPR042099">
    <property type="entry name" value="ANL_N_sf"/>
</dbReference>
<dbReference type="Pfam" id="PF00501">
    <property type="entry name" value="AMP-binding"/>
    <property type="match status" value="1"/>
</dbReference>
<dbReference type="InterPro" id="IPR025110">
    <property type="entry name" value="AMP-bd_C"/>
</dbReference>
<sequence length="563" mass="62002">MTLDRYMQHLDTLHAAAWPADKPREAKYPHGQQPLPGYLRAWAQGQPNAIALDFYGYSLSWAELDQLANRCANLLTELGVKPGDRVAVYMPNCPQLHIAFYGILRSGAVYVPVSPLARGLELSYQLNDSGAHTLICFDQLLPLVRQVQAETAVKTLLATSLSELRPEQPTIPVADLLMAPKVSGDDFIDLLPALNNCSADAPQHTIRLDDIAALNYTGGTTGLPKGCVHTHSDMLYTCASFVPVALGLKPDDILLNFLPEFWIAGENSGLLFPVYSGCRLVLLARWDAEAFMAAVQHYRVSHCGVLVDSAAEVLDHPKLGQYDLRSLKAVGCISFIKKLTIDYRRRWKELTCTTLFEFSFGMTETHTCDTFTAGLQNDNFDLKSAPTFVGLPVPGTQFKVCDFDTGELLPLGAEGELCVRSPSLLHGYWQRPEESARALRDGWLHTGDLGQITEQGFIRYLGRRKEMLKVNGMSVFPSELEAMLGQHPDILASAVIGRADEKRGQQPVAFIVIKPGSASSVESLSAWCRDSMAVYKVPEIRLVEALPMTATGKVKKNELEALL</sequence>
<reference evidence="3 4" key="1">
    <citation type="submission" date="2024-03" db="EMBL/GenBank/DDBJ databases">
        <title>Complete genome of BD2.</title>
        <authorList>
            <person name="Cao G."/>
        </authorList>
    </citation>
    <scope>NUCLEOTIDE SEQUENCE [LARGE SCALE GENOMIC DNA]</scope>
    <source>
        <strain evidence="3 4">BD2</strain>
    </source>
</reference>
<evidence type="ECO:0000259" key="1">
    <source>
        <dbReference type="Pfam" id="PF00501"/>
    </source>
</evidence>
<dbReference type="Proteomes" id="UP001476583">
    <property type="component" value="Chromosome"/>
</dbReference>
<proteinExistence type="predicted"/>
<dbReference type="NCBIfam" id="NF004822">
    <property type="entry name" value="PRK06178.1"/>
    <property type="match status" value="1"/>
</dbReference>
<name>A0ABZ2RMZ2_ECTME</name>
<dbReference type="InterPro" id="IPR045851">
    <property type="entry name" value="AMP-bd_C_sf"/>
</dbReference>
<dbReference type="Gene3D" id="3.30.300.30">
    <property type="match status" value="1"/>
</dbReference>
<evidence type="ECO:0000313" key="3">
    <source>
        <dbReference type="EMBL" id="WXL26544.1"/>
    </source>
</evidence>
<dbReference type="InterPro" id="IPR020845">
    <property type="entry name" value="AMP-binding_CS"/>
</dbReference>
<gene>
    <name evidence="3" type="ORF">WG219_03435</name>
</gene>
<keyword evidence="4" id="KW-1185">Reference proteome</keyword>
<dbReference type="Pfam" id="PF13193">
    <property type="entry name" value="AMP-binding_C"/>
    <property type="match status" value="1"/>
</dbReference>
<feature type="domain" description="AMP-binding enzyme C-terminal" evidence="2">
    <location>
        <begin position="479"/>
        <end position="553"/>
    </location>
</feature>
<evidence type="ECO:0000259" key="2">
    <source>
        <dbReference type="Pfam" id="PF13193"/>
    </source>
</evidence>
<dbReference type="PANTHER" id="PTHR43767">
    <property type="entry name" value="LONG-CHAIN-FATTY-ACID--COA LIGASE"/>
    <property type="match status" value="1"/>
</dbReference>
<feature type="domain" description="AMP-dependent synthetase/ligase" evidence="1">
    <location>
        <begin position="40"/>
        <end position="429"/>
    </location>
</feature>
<evidence type="ECO:0000313" key="4">
    <source>
        <dbReference type="Proteomes" id="UP001476583"/>
    </source>
</evidence>
<accession>A0ABZ2RMZ2</accession>
<dbReference type="SUPFAM" id="SSF56801">
    <property type="entry name" value="Acetyl-CoA synthetase-like"/>
    <property type="match status" value="1"/>
</dbReference>
<dbReference type="PANTHER" id="PTHR43767:SF1">
    <property type="entry name" value="NONRIBOSOMAL PEPTIDE SYNTHASE PES1 (EUROFUNG)-RELATED"/>
    <property type="match status" value="1"/>
</dbReference>
<dbReference type="InterPro" id="IPR050237">
    <property type="entry name" value="ATP-dep_AMP-bd_enzyme"/>
</dbReference>
<dbReference type="Gene3D" id="3.40.50.12780">
    <property type="entry name" value="N-terminal domain of ligase-like"/>
    <property type="match status" value="1"/>
</dbReference>
<organism evidence="3 4">
    <name type="scientific">Ectopseudomonas mendocina</name>
    <name type="common">Pseudomonas mendocina</name>
    <dbReference type="NCBI Taxonomy" id="300"/>
    <lineage>
        <taxon>Bacteria</taxon>
        <taxon>Pseudomonadati</taxon>
        <taxon>Pseudomonadota</taxon>
        <taxon>Gammaproteobacteria</taxon>
        <taxon>Pseudomonadales</taxon>
        <taxon>Pseudomonadaceae</taxon>
        <taxon>Ectopseudomonas</taxon>
    </lineage>
</organism>
<protein>
    <submittedName>
        <fullName evidence="3">AMP-binding protein</fullName>
    </submittedName>
</protein>